<sequence length="263" mass="27640">MKRGSIRSIDWLTVTLVLGGVLVCYYLGPLVALVLSVPLGDVIAKMSDPSVVQVVITSLCSATISTIVATVFGVPLSYWLSHSRSRGSSVIAGIVILPLVLPPIVSGMVLHMVFGPNAPIGRLAAAVGVQTWRSLLGVVLAQTFVASPFVVVTSLAAFSGVDPTLEDASRSLGKDRLTTVYRITLPLAMPGVVAGMALAFARAMGEFGATMIMAYHPETMPVRIWLAFSARGVDTAFPIAILLVLVSIVVLVVLNTVASNPWT</sequence>
<name>A0A8U0A1E4_9EURY</name>
<reference evidence="11" key="1">
    <citation type="submission" date="2022-04" db="EMBL/GenBank/DDBJ databases">
        <title>Halocatena sp. nov., isolated from a salt lake.</title>
        <authorList>
            <person name="Cui H.-L."/>
        </authorList>
    </citation>
    <scope>NUCLEOTIDE SEQUENCE</scope>
    <source>
        <strain evidence="11">AD-1</strain>
    </source>
</reference>
<evidence type="ECO:0000256" key="2">
    <source>
        <dbReference type="ARBA" id="ARBA00009306"/>
    </source>
</evidence>
<dbReference type="GeneID" id="71926496"/>
<dbReference type="CDD" id="cd06261">
    <property type="entry name" value="TM_PBP2"/>
    <property type="match status" value="1"/>
</dbReference>
<dbReference type="SUPFAM" id="SSF161098">
    <property type="entry name" value="MetI-like"/>
    <property type="match status" value="1"/>
</dbReference>
<evidence type="ECO:0000256" key="9">
    <source>
        <dbReference type="RuleBase" id="RU363032"/>
    </source>
</evidence>
<dbReference type="PROSITE" id="PS50928">
    <property type="entry name" value="ABC_TM1"/>
    <property type="match status" value="1"/>
</dbReference>
<keyword evidence="7 9" id="KW-1133">Transmembrane helix</keyword>
<dbReference type="AlphaFoldDB" id="A0A8U0A1E4"/>
<dbReference type="Proteomes" id="UP000831768">
    <property type="component" value="Chromosome"/>
</dbReference>
<evidence type="ECO:0000256" key="5">
    <source>
        <dbReference type="ARBA" id="ARBA00022505"/>
    </source>
</evidence>
<feature type="transmembrane region" description="Helical" evidence="9">
    <location>
        <begin position="90"/>
        <end position="114"/>
    </location>
</feature>
<comment type="similarity">
    <text evidence="2 9">Belongs to the binding-protein-dependent transport system permease family.</text>
</comment>
<feature type="transmembrane region" description="Helical" evidence="9">
    <location>
        <begin position="12"/>
        <end position="35"/>
    </location>
</feature>
<keyword evidence="3 9" id="KW-0813">Transport</keyword>
<evidence type="ECO:0000256" key="1">
    <source>
        <dbReference type="ARBA" id="ARBA00004651"/>
    </source>
</evidence>
<dbReference type="InterPro" id="IPR000515">
    <property type="entry name" value="MetI-like"/>
</dbReference>
<keyword evidence="12" id="KW-1185">Reference proteome</keyword>
<evidence type="ECO:0000256" key="8">
    <source>
        <dbReference type="ARBA" id="ARBA00023136"/>
    </source>
</evidence>
<dbReference type="InterPro" id="IPR035906">
    <property type="entry name" value="MetI-like_sf"/>
</dbReference>
<evidence type="ECO:0000256" key="7">
    <source>
        <dbReference type="ARBA" id="ARBA00022989"/>
    </source>
</evidence>
<feature type="transmembrane region" description="Helical" evidence="9">
    <location>
        <begin position="236"/>
        <end position="258"/>
    </location>
</feature>
<dbReference type="EMBL" id="CP096019">
    <property type="protein sequence ID" value="UPM42965.1"/>
    <property type="molecule type" value="Genomic_DNA"/>
</dbReference>
<evidence type="ECO:0000256" key="6">
    <source>
        <dbReference type="ARBA" id="ARBA00022692"/>
    </source>
</evidence>
<comment type="subcellular location">
    <subcellularLocation>
        <location evidence="1 9">Cell membrane</location>
        <topology evidence="1 9">Multi-pass membrane protein</topology>
    </subcellularLocation>
</comment>
<keyword evidence="8 9" id="KW-0472">Membrane</keyword>
<dbReference type="Gene3D" id="1.10.3720.10">
    <property type="entry name" value="MetI-like"/>
    <property type="match status" value="1"/>
</dbReference>
<feature type="transmembrane region" description="Helical" evidence="9">
    <location>
        <begin position="55"/>
        <end position="78"/>
    </location>
</feature>
<evidence type="ECO:0000313" key="11">
    <source>
        <dbReference type="EMBL" id="UPM42965.1"/>
    </source>
</evidence>
<evidence type="ECO:0000256" key="3">
    <source>
        <dbReference type="ARBA" id="ARBA00022448"/>
    </source>
</evidence>
<organism evidence="11 12">
    <name type="scientific">Halocatena salina</name>
    <dbReference type="NCBI Taxonomy" id="2934340"/>
    <lineage>
        <taxon>Archaea</taxon>
        <taxon>Methanobacteriati</taxon>
        <taxon>Methanobacteriota</taxon>
        <taxon>Stenosarchaea group</taxon>
        <taxon>Halobacteria</taxon>
        <taxon>Halobacteriales</taxon>
        <taxon>Natronomonadaceae</taxon>
        <taxon>Halocatena</taxon>
    </lineage>
</organism>
<keyword evidence="5" id="KW-0500">Molybdenum</keyword>
<dbReference type="Pfam" id="PF00528">
    <property type="entry name" value="BPD_transp_1"/>
    <property type="match status" value="1"/>
</dbReference>
<dbReference type="GO" id="GO:0005886">
    <property type="term" value="C:plasma membrane"/>
    <property type="evidence" value="ECO:0007669"/>
    <property type="project" value="UniProtKB-SubCell"/>
</dbReference>
<feature type="transmembrane region" description="Helical" evidence="9">
    <location>
        <begin position="134"/>
        <end position="158"/>
    </location>
</feature>
<dbReference type="KEGG" id="haad:MW046_00575"/>
<evidence type="ECO:0000256" key="4">
    <source>
        <dbReference type="ARBA" id="ARBA00022475"/>
    </source>
</evidence>
<protein>
    <submittedName>
        <fullName evidence="11">ABC transporter permease subunit</fullName>
    </submittedName>
</protein>
<keyword evidence="4" id="KW-1003">Cell membrane</keyword>
<evidence type="ECO:0000313" key="12">
    <source>
        <dbReference type="Proteomes" id="UP000831768"/>
    </source>
</evidence>
<feature type="domain" description="ABC transmembrane type-1" evidence="10">
    <location>
        <begin position="55"/>
        <end position="254"/>
    </location>
</feature>
<proteinExistence type="inferred from homology"/>
<evidence type="ECO:0000259" key="10">
    <source>
        <dbReference type="PROSITE" id="PS50928"/>
    </source>
</evidence>
<dbReference type="PANTHER" id="PTHR30183:SF3">
    <property type="entry name" value="MOLYBDENUM TRANSPORT SYSTEM PERMEASE PROTEIN MODB"/>
    <property type="match status" value="1"/>
</dbReference>
<dbReference type="PANTHER" id="PTHR30183">
    <property type="entry name" value="MOLYBDENUM TRANSPORT SYSTEM PERMEASE PROTEIN MODB"/>
    <property type="match status" value="1"/>
</dbReference>
<dbReference type="GO" id="GO:0055085">
    <property type="term" value="P:transmembrane transport"/>
    <property type="evidence" value="ECO:0007669"/>
    <property type="project" value="InterPro"/>
</dbReference>
<gene>
    <name evidence="11" type="ORF">MW046_00575</name>
</gene>
<feature type="transmembrane region" description="Helical" evidence="9">
    <location>
        <begin position="179"/>
        <end position="201"/>
    </location>
</feature>
<keyword evidence="6 9" id="KW-0812">Transmembrane</keyword>
<dbReference type="RefSeq" id="WP_247993635.1">
    <property type="nucleotide sequence ID" value="NZ_CP096019.1"/>
</dbReference>
<accession>A0A8U0A1E4</accession>